<keyword evidence="3" id="KW-0175">Coiled coil</keyword>
<reference evidence="4" key="2">
    <citation type="journal article" date="2024" name="Antonie Van Leeuwenhoek">
        <title>Roseihalotalea indica gen. nov., sp. nov., a halophilic Bacteroidetes from mesopelagic Southwest Indian Ocean with higher carbohydrate metabolic potential.</title>
        <authorList>
            <person name="Chen B."/>
            <person name="Zhang M."/>
            <person name="Lin D."/>
            <person name="Ye J."/>
            <person name="Tang K."/>
        </authorList>
    </citation>
    <scope>NUCLEOTIDE SEQUENCE</scope>
    <source>
        <strain evidence="4">TK19036</strain>
    </source>
</reference>
<dbReference type="Pfam" id="PF02321">
    <property type="entry name" value="OEP"/>
    <property type="match status" value="2"/>
</dbReference>
<dbReference type="AlphaFoldDB" id="A0AA49GHG1"/>
<dbReference type="Gene3D" id="1.20.1600.10">
    <property type="entry name" value="Outer membrane efflux proteins (OEP)"/>
    <property type="match status" value="1"/>
</dbReference>
<comment type="similarity">
    <text evidence="1 2">Belongs to the outer membrane factor (OMF) (TC 1.B.17) family.</text>
</comment>
<accession>A0AA49GHG1</accession>
<dbReference type="PANTHER" id="PTHR30203">
    <property type="entry name" value="OUTER MEMBRANE CATION EFFLUX PROTEIN"/>
    <property type="match status" value="1"/>
</dbReference>
<organism evidence="4">
    <name type="scientific">Roseihalotalea indica</name>
    <dbReference type="NCBI Taxonomy" id="2867963"/>
    <lineage>
        <taxon>Bacteria</taxon>
        <taxon>Pseudomonadati</taxon>
        <taxon>Bacteroidota</taxon>
        <taxon>Cytophagia</taxon>
        <taxon>Cytophagales</taxon>
        <taxon>Catalimonadaceae</taxon>
        <taxon>Roseihalotalea</taxon>
    </lineage>
</organism>
<sequence length="439" mass="50035">MLPMEAPEQFSYSGEEGLPQKWWTSFEDERLNELVEQALDSNFNLLAAWQRFQAAEAVVDRESSFLLPNVEAFFSAGRSYPEPDFRGGENQQIGLSAVYEVDLWGRIRSAVQAERYRAEATQSDYQAAAITLSAEITRTWYQLMAAWRRLELTQQQIETNENILKLIVARFGSGQIRGVDILRQKQLVEATREQQIFTESQIQVLEHQLSILLGSPPQQEIVYTPDSLPPPPPLPATGVPTELIRRRPDVRSAFYVLNAADRDVASAISARYPRLTLDLSSAARSNETDDIFKNWAYSLGGNLVAPLFYGGRLNAEVDRTEAVKQQLLYEYGQTVLVAFQEVEDALIQERKQQERLQVLEEQVRLARQANDQLRVEYFNGLSDYLAVLTAIDQEQQLQRDLITAKLTLLDYRISLYRALAGGFEMERDNMARVPEESDD</sequence>
<proteinExistence type="inferred from homology"/>
<dbReference type="InterPro" id="IPR003423">
    <property type="entry name" value="OMP_efflux"/>
</dbReference>
<keyword evidence="2" id="KW-0812">Transmembrane</keyword>
<comment type="subcellular location">
    <subcellularLocation>
        <location evidence="2">Cell membrane</location>
        <topology evidence="2">Lipid-anchor</topology>
    </subcellularLocation>
</comment>
<keyword evidence="2" id="KW-0564">Palmitate</keyword>
<evidence type="ECO:0000256" key="1">
    <source>
        <dbReference type="ARBA" id="ARBA00007613"/>
    </source>
</evidence>
<keyword evidence="2" id="KW-0472">Membrane</keyword>
<keyword evidence="2" id="KW-0449">Lipoprotein</keyword>
<dbReference type="Gene3D" id="2.20.200.10">
    <property type="entry name" value="Outer membrane efflux proteins (OEP)"/>
    <property type="match status" value="1"/>
</dbReference>
<name>A0AA49GHG1_9BACT</name>
<evidence type="ECO:0000256" key="2">
    <source>
        <dbReference type="RuleBase" id="RU362097"/>
    </source>
</evidence>
<dbReference type="SUPFAM" id="SSF56954">
    <property type="entry name" value="Outer membrane efflux proteins (OEP)"/>
    <property type="match status" value="1"/>
</dbReference>
<dbReference type="GO" id="GO:0005886">
    <property type="term" value="C:plasma membrane"/>
    <property type="evidence" value="ECO:0007669"/>
    <property type="project" value="UniProtKB-SubCell"/>
</dbReference>
<evidence type="ECO:0000313" key="4">
    <source>
        <dbReference type="EMBL" id="WKN34127.1"/>
    </source>
</evidence>
<dbReference type="InterPro" id="IPR010131">
    <property type="entry name" value="MdtP/NodT-like"/>
</dbReference>
<dbReference type="PANTHER" id="PTHR30203:SF33">
    <property type="entry name" value="BLR4455 PROTEIN"/>
    <property type="match status" value="1"/>
</dbReference>
<reference evidence="4" key="1">
    <citation type="journal article" date="2023" name="Comput. Struct. Biotechnol. J.">
        <title>Discovery of a novel marine Bacteroidetes with a rich repertoire of carbohydrate-active enzymes.</title>
        <authorList>
            <person name="Chen B."/>
            <person name="Liu G."/>
            <person name="Chen Q."/>
            <person name="Wang H."/>
            <person name="Liu L."/>
            <person name="Tang K."/>
        </authorList>
    </citation>
    <scope>NUCLEOTIDE SEQUENCE</scope>
    <source>
        <strain evidence="4">TK19036</strain>
    </source>
</reference>
<dbReference type="GO" id="GO:0015562">
    <property type="term" value="F:efflux transmembrane transporter activity"/>
    <property type="evidence" value="ECO:0007669"/>
    <property type="project" value="InterPro"/>
</dbReference>
<gene>
    <name evidence="4" type="ORF">K4G66_17250</name>
</gene>
<protein>
    <submittedName>
        <fullName evidence="4">TolC family protein</fullName>
    </submittedName>
</protein>
<evidence type="ECO:0000256" key="3">
    <source>
        <dbReference type="SAM" id="Coils"/>
    </source>
</evidence>
<dbReference type="EMBL" id="CP120682">
    <property type="protein sequence ID" value="WKN34127.1"/>
    <property type="molecule type" value="Genomic_DNA"/>
</dbReference>
<keyword evidence="2" id="KW-1134">Transmembrane beta strand</keyword>
<dbReference type="NCBIfam" id="TIGR01845">
    <property type="entry name" value="outer_NodT"/>
    <property type="match status" value="1"/>
</dbReference>
<feature type="coiled-coil region" evidence="3">
    <location>
        <begin position="342"/>
        <end position="376"/>
    </location>
</feature>